<evidence type="ECO:0000313" key="1">
    <source>
        <dbReference type="EMBL" id="MFC4105599.1"/>
    </source>
</evidence>
<dbReference type="Gene3D" id="1.10.150.240">
    <property type="entry name" value="Putative phosphatase, domain 2"/>
    <property type="match status" value="1"/>
</dbReference>
<dbReference type="Pfam" id="PF00702">
    <property type="entry name" value="Hydrolase"/>
    <property type="match status" value="1"/>
</dbReference>
<dbReference type="InterPro" id="IPR023198">
    <property type="entry name" value="PGP-like_dom2"/>
</dbReference>
<dbReference type="NCBIfam" id="TIGR01509">
    <property type="entry name" value="HAD-SF-IA-v3"/>
    <property type="match status" value="1"/>
</dbReference>
<comment type="caution">
    <text evidence="1">The sequence shown here is derived from an EMBL/GenBank/DDBJ whole genome shotgun (WGS) entry which is preliminary data.</text>
</comment>
<dbReference type="Gene3D" id="3.40.50.1000">
    <property type="entry name" value="HAD superfamily/HAD-like"/>
    <property type="match status" value="1"/>
</dbReference>
<dbReference type="Proteomes" id="UP001595868">
    <property type="component" value="Unassembled WGS sequence"/>
</dbReference>
<dbReference type="InterPro" id="IPR006439">
    <property type="entry name" value="HAD-SF_hydro_IA"/>
</dbReference>
<evidence type="ECO:0000313" key="2">
    <source>
        <dbReference type="Proteomes" id="UP001595868"/>
    </source>
</evidence>
<dbReference type="InterPro" id="IPR036412">
    <property type="entry name" value="HAD-like_sf"/>
</dbReference>
<dbReference type="SUPFAM" id="SSF56784">
    <property type="entry name" value="HAD-like"/>
    <property type="match status" value="1"/>
</dbReference>
<dbReference type="RefSeq" id="WP_377542750.1">
    <property type="nucleotide sequence ID" value="NZ_JBHSBN010000003.1"/>
</dbReference>
<name>A0ABV8KHY3_9ACTN</name>
<gene>
    <name evidence="1" type="ORF">ACFOX0_06565</name>
</gene>
<dbReference type="SFLD" id="SFLDS00003">
    <property type="entry name" value="Haloacid_Dehalogenase"/>
    <property type="match status" value="1"/>
</dbReference>
<dbReference type="PANTHER" id="PTHR43481">
    <property type="entry name" value="FRUCTOSE-1-PHOSPHATE PHOSPHATASE"/>
    <property type="match status" value="1"/>
</dbReference>
<dbReference type="EMBL" id="JBHSBN010000003">
    <property type="protein sequence ID" value="MFC4105599.1"/>
    <property type="molecule type" value="Genomic_DNA"/>
</dbReference>
<protein>
    <submittedName>
        <fullName evidence="1">HAD family hydrolase</fullName>
    </submittedName>
</protein>
<accession>A0ABV8KHY3</accession>
<dbReference type="InterPro" id="IPR051806">
    <property type="entry name" value="HAD-like_SPP"/>
</dbReference>
<dbReference type="SFLD" id="SFLDG01129">
    <property type="entry name" value="C1.5:_HAD__Beta-PGM__Phosphata"/>
    <property type="match status" value="1"/>
</dbReference>
<organism evidence="1 2">
    <name type="scientific">Micromonospora zhanjiangensis</name>
    <dbReference type="NCBI Taxonomy" id="1522057"/>
    <lineage>
        <taxon>Bacteria</taxon>
        <taxon>Bacillati</taxon>
        <taxon>Actinomycetota</taxon>
        <taxon>Actinomycetes</taxon>
        <taxon>Micromonosporales</taxon>
        <taxon>Micromonosporaceae</taxon>
        <taxon>Micromonospora</taxon>
    </lineage>
</organism>
<proteinExistence type="predicted"/>
<sequence>MDDVAAVLFDMDGTLVDSDAAVERAWTTWAGEHGVEPAAVLAVAHGAPARDTVRRLLPDLDEAAVTASAVRQLALQYDDLADLTATTGARDLIGVLDRRGLPWAVVTSADARLAAARLGAAGIVAPVLVTETDVARGKPYPEGYLTAARRLGVPAARCLVVEDSTTGLAAGRAAGMRTAGLRGLAADLRLRDLAQLADLLAPGARRRRDGVRPAVERTC</sequence>
<dbReference type="InterPro" id="IPR023214">
    <property type="entry name" value="HAD_sf"/>
</dbReference>
<dbReference type="GO" id="GO:0016787">
    <property type="term" value="F:hydrolase activity"/>
    <property type="evidence" value="ECO:0007669"/>
    <property type="project" value="UniProtKB-KW"/>
</dbReference>
<reference evidence="2" key="1">
    <citation type="journal article" date="2019" name="Int. J. Syst. Evol. Microbiol.">
        <title>The Global Catalogue of Microorganisms (GCM) 10K type strain sequencing project: providing services to taxonomists for standard genome sequencing and annotation.</title>
        <authorList>
            <consortium name="The Broad Institute Genomics Platform"/>
            <consortium name="The Broad Institute Genome Sequencing Center for Infectious Disease"/>
            <person name="Wu L."/>
            <person name="Ma J."/>
        </authorList>
    </citation>
    <scope>NUCLEOTIDE SEQUENCE [LARGE SCALE GENOMIC DNA]</scope>
    <source>
        <strain evidence="2">2902at01</strain>
    </source>
</reference>
<dbReference type="PANTHER" id="PTHR43481:SF4">
    <property type="entry name" value="GLYCEROL-1-PHOSPHATE PHOSPHOHYDROLASE 1-RELATED"/>
    <property type="match status" value="1"/>
</dbReference>
<keyword evidence="2" id="KW-1185">Reference proteome</keyword>
<keyword evidence="1" id="KW-0378">Hydrolase</keyword>